<organism evidence="4">
    <name type="scientific">marine sediment metagenome</name>
    <dbReference type="NCBI Taxonomy" id="412755"/>
    <lineage>
        <taxon>unclassified sequences</taxon>
        <taxon>metagenomes</taxon>
        <taxon>ecological metagenomes</taxon>
    </lineage>
</organism>
<reference evidence="4" key="1">
    <citation type="journal article" date="2014" name="Front. Microbiol.">
        <title>High frequency of phylogenetically diverse reductive dehalogenase-homologous genes in deep subseafloor sedimentary metagenomes.</title>
        <authorList>
            <person name="Kawai M."/>
            <person name="Futagami T."/>
            <person name="Toyoda A."/>
            <person name="Takaki Y."/>
            <person name="Nishi S."/>
            <person name="Hori S."/>
            <person name="Arai W."/>
            <person name="Tsubouchi T."/>
            <person name="Morono Y."/>
            <person name="Uchiyama I."/>
            <person name="Ito T."/>
            <person name="Fujiyama A."/>
            <person name="Inagaki F."/>
            <person name="Takami H."/>
        </authorList>
    </citation>
    <scope>NUCLEOTIDE SEQUENCE</scope>
    <source>
        <strain evidence="4">Expedition CK06-06</strain>
    </source>
</reference>
<dbReference type="GO" id="GO:0005829">
    <property type="term" value="C:cytosol"/>
    <property type="evidence" value="ECO:0007669"/>
    <property type="project" value="TreeGrafter"/>
</dbReference>
<dbReference type="FunFam" id="3.90.1150.10:FF:000014">
    <property type="entry name" value="Probable glycine dehydrogenase (decarboxylating) subunit 2"/>
    <property type="match status" value="1"/>
</dbReference>
<name>X1EBA5_9ZZZZ</name>
<evidence type="ECO:0000313" key="4">
    <source>
        <dbReference type="EMBL" id="GAH29892.1"/>
    </source>
</evidence>
<protein>
    <recommendedName>
        <fullName evidence="3">Glycine dehydrogenase C-terminal domain-containing protein</fullName>
    </recommendedName>
</protein>
<gene>
    <name evidence="4" type="ORF">S03H2_06042</name>
</gene>
<dbReference type="EMBL" id="BARU01002588">
    <property type="protein sequence ID" value="GAH29892.1"/>
    <property type="molecule type" value="Genomic_DNA"/>
</dbReference>
<dbReference type="Gene3D" id="3.90.1150.10">
    <property type="entry name" value="Aspartate Aminotransferase, domain 1"/>
    <property type="match status" value="1"/>
</dbReference>
<evidence type="ECO:0000256" key="1">
    <source>
        <dbReference type="ARBA" id="ARBA00022898"/>
    </source>
</evidence>
<dbReference type="SUPFAM" id="SSF53383">
    <property type="entry name" value="PLP-dependent transferases"/>
    <property type="match status" value="1"/>
</dbReference>
<dbReference type="GO" id="GO:0005960">
    <property type="term" value="C:glycine cleavage complex"/>
    <property type="evidence" value="ECO:0007669"/>
    <property type="project" value="TreeGrafter"/>
</dbReference>
<evidence type="ECO:0000259" key="3">
    <source>
        <dbReference type="Pfam" id="PF21478"/>
    </source>
</evidence>
<keyword evidence="2" id="KW-0560">Oxidoreductase</keyword>
<dbReference type="GO" id="GO:0004375">
    <property type="term" value="F:glycine dehydrogenase (decarboxylating) activity"/>
    <property type="evidence" value="ECO:0007669"/>
    <property type="project" value="InterPro"/>
</dbReference>
<dbReference type="PANTHER" id="PTHR11773">
    <property type="entry name" value="GLYCINE DEHYDROGENASE, DECARBOXYLATING"/>
    <property type="match status" value="1"/>
</dbReference>
<dbReference type="GO" id="GO:0019464">
    <property type="term" value="P:glycine decarboxylation via glycine cleavage system"/>
    <property type="evidence" value="ECO:0007669"/>
    <property type="project" value="TreeGrafter"/>
</dbReference>
<dbReference type="AlphaFoldDB" id="X1EBA5"/>
<dbReference type="Pfam" id="PF21478">
    <property type="entry name" value="GcvP2_C"/>
    <property type="match status" value="1"/>
</dbReference>
<proteinExistence type="predicted"/>
<dbReference type="GO" id="GO:0030170">
    <property type="term" value="F:pyridoxal phosphate binding"/>
    <property type="evidence" value="ECO:0007669"/>
    <property type="project" value="TreeGrafter"/>
</dbReference>
<sequence>MVEKDKKGYYLDYDRARSIGKVRSFYGNIEVIIKAYCYLRFLGREGLKKVSQNAVLNANYLMSKLKRYFYLPYDQPCMHEFVLSAEDQKMKDVRTLNIAKRLLDFGFHPPTIYFPLIVKEALMIEPTETESKETLDEFVSSMIQIKKEIEEDPSLLKEAPHNLSIGRLDEVKAAKELKLRWEEKKSGD</sequence>
<comment type="caution">
    <text evidence="4">The sequence shown here is derived from an EMBL/GenBank/DDBJ whole genome shotgun (WGS) entry which is preliminary data.</text>
</comment>
<feature type="domain" description="Glycine dehydrogenase C-terminal" evidence="3">
    <location>
        <begin position="51"/>
        <end position="151"/>
    </location>
</feature>
<dbReference type="GO" id="GO:0016594">
    <property type="term" value="F:glycine binding"/>
    <property type="evidence" value="ECO:0007669"/>
    <property type="project" value="TreeGrafter"/>
</dbReference>
<accession>X1EBA5</accession>
<dbReference type="PANTHER" id="PTHR11773:SF1">
    <property type="entry name" value="GLYCINE DEHYDROGENASE (DECARBOXYLATING), MITOCHONDRIAL"/>
    <property type="match status" value="1"/>
</dbReference>
<dbReference type="InterPro" id="IPR020581">
    <property type="entry name" value="GDC_P"/>
</dbReference>
<keyword evidence="1" id="KW-0663">Pyridoxal phosphate</keyword>
<dbReference type="InterPro" id="IPR049316">
    <property type="entry name" value="GDC-P_C"/>
</dbReference>
<evidence type="ECO:0000256" key="2">
    <source>
        <dbReference type="ARBA" id="ARBA00023002"/>
    </source>
</evidence>
<dbReference type="InterPro" id="IPR015424">
    <property type="entry name" value="PyrdxlP-dep_Trfase"/>
</dbReference>
<dbReference type="InterPro" id="IPR015422">
    <property type="entry name" value="PyrdxlP-dep_Trfase_small"/>
</dbReference>